<dbReference type="OrthoDB" id="7691598at2"/>
<dbReference type="GeneID" id="31489928"/>
<dbReference type="RefSeq" id="WP_013066737.1">
    <property type="nucleotide sequence ID" value="NC_014034.1"/>
</dbReference>
<keyword evidence="2" id="KW-1185">Reference proteome</keyword>
<protein>
    <submittedName>
        <fullName evidence="1">Conserved domain protein</fullName>
    </submittedName>
</protein>
<dbReference type="STRING" id="272942.RCAP_rcc00995"/>
<accession>D5AQV2</accession>
<name>D5AQV2_RHOCB</name>
<dbReference type="EMBL" id="CP001312">
    <property type="protein sequence ID" value="ADE84758.1"/>
    <property type="molecule type" value="Genomic_DNA"/>
</dbReference>
<sequence length="294" mass="31338">MYYTNQLEDGRVELYALRPVTVAVFYDAALAETVADGLNDLESLRVGEPDQPDELLENDSAPDFHGVTIEIEEHPAVADDYDTEFEPLGTEDADKLLEAIIASKPAEVADDAVDIAVEEVAPPVEAAVAEVAAPRGEPSDADWADAFLAVEGGSNMAEVAATLGVSMPKLRGRYVAWSGAKKKAATQSVAAFVAPIAPLPDVSAQKDEPKPLWWRELTEFLGKLGYRGGWSAGLDLALVEGLASGKQMAVVADEIGKEVGEAKARFIALTPNGVTIERQTQLLQVLRARAGVLK</sequence>
<evidence type="ECO:0000313" key="1">
    <source>
        <dbReference type="EMBL" id="ADE84758.1"/>
    </source>
</evidence>
<gene>
    <name evidence="1" type="ordered locus">RCAP_rcc00995</name>
</gene>
<dbReference type="KEGG" id="rcp:RCAP_rcc00995"/>
<dbReference type="HOGENOM" id="CLU_946199_0_0_5"/>
<organism evidence="1 2">
    <name type="scientific">Rhodobacter capsulatus (strain ATCC BAA-309 / NBRC 16581 / SB1003)</name>
    <dbReference type="NCBI Taxonomy" id="272942"/>
    <lineage>
        <taxon>Bacteria</taxon>
        <taxon>Pseudomonadati</taxon>
        <taxon>Pseudomonadota</taxon>
        <taxon>Alphaproteobacteria</taxon>
        <taxon>Rhodobacterales</taxon>
        <taxon>Rhodobacter group</taxon>
        <taxon>Rhodobacter</taxon>
    </lineage>
</organism>
<dbReference type="AlphaFoldDB" id="D5AQV2"/>
<proteinExistence type="predicted"/>
<dbReference type="Proteomes" id="UP000002361">
    <property type="component" value="Chromosome"/>
</dbReference>
<evidence type="ECO:0000313" key="2">
    <source>
        <dbReference type="Proteomes" id="UP000002361"/>
    </source>
</evidence>
<reference evidence="1 2" key="2">
    <citation type="journal article" date="2010" name="J. Bacteriol.">
        <title>Complete genome sequence of the photosynthetic purple nonsulfur bacterium Rhodobacter capsulatus SB 1003.</title>
        <authorList>
            <person name="Strnad H."/>
            <person name="Lapidus A."/>
            <person name="Paces J."/>
            <person name="Ulbrich P."/>
            <person name="Vlcek C."/>
            <person name="Paces V."/>
            <person name="Haselkorn R."/>
        </authorList>
    </citation>
    <scope>NUCLEOTIDE SEQUENCE [LARGE SCALE GENOMIC DNA]</scope>
    <source>
        <strain evidence="2">ATCC BAA-309 / NBRC 16581 / SB1003</strain>
    </source>
</reference>
<reference key="1">
    <citation type="submission" date="2008-12" db="EMBL/GenBank/DDBJ databases">
        <title>Complete genome sequence of Rhodobacter capsulatus SB1003.</title>
        <authorList>
            <person name="Strnad H."/>
            <person name="Lapidus A."/>
            <person name="Vlcek C."/>
            <person name="Ulbrich P."/>
            <person name="Paces J."/>
            <person name="Maltsev N."/>
            <person name="Kumar V."/>
            <person name="Kogan Y."/>
            <person name="Milgram A."/>
            <person name="Rebrekov D."/>
            <person name="Mazur M."/>
            <person name="Cox R."/>
            <person name="Kyrpides N."/>
            <person name="Kolar M."/>
            <person name="Sachova J."/>
            <person name="Ridl J."/>
            <person name="Ivanova N."/>
            <person name="Kapatral V."/>
            <person name="Los T."/>
            <person name="Lykidis A."/>
            <person name="Mikhailova N."/>
            <person name="Reznik G."/>
            <person name="Vasieva O."/>
            <person name="Fonstein M."/>
            <person name="Paces V."/>
            <person name="Haselkorn R."/>
        </authorList>
    </citation>
    <scope>NUCLEOTIDE SEQUENCE</scope>
    <source>
        <strain>SB1003</strain>
    </source>
</reference>